<dbReference type="AlphaFoldDB" id="A0A152A0W3"/>
<keyword evidence="6" id="KW-1185">Reference proteome</keyword>
<evidence type="ECO:0000313" key="6">
    <source>
        <dbReference type="Proteomes" id="UP000076078"/>
    </source>
</evidence>
<name>A0A152A0W3_TIELA</name>
<dbReference type="Proteomes" id="UP000076078">
    <property type="component" value="Unassembled WGS sequence"/>
</dbReference>
<dbReference type="InParanoid" id="A0A152A0W3"/>
<dbReference type="CDD" id="cd02440">
    <property type="entry name" value="AdoMet_MTases"/>
    <property type="match status" value="1"/>
</dbReference>
<keyword evidence="2" id="KW-0489">Methyltransferase</keyword>
<evidence type="ECO:0000256" key="3">
    <source>
        <dbReference type="ARBA" id="ARBA00022679"/>
    </source>
</evidence>
<dbReference type="FunFam" id="3.40.50.150:FF:000311">
    <property type="entry name" value="Methyltransferase protein 13"/>
    <property type="match status" value="1"/>
</dbReference>
<dbReference type="Pfam" id="PF08241">
    <property type="entry name" value="Methyltransf_11"/>
    <property type="match status" value="1"/>
</dbReference>
<dbReference type="PANTHER" id="PTHR12176">
    <property type="entry name" value="SAM-DEPENDENT METHYLTRANSFERASE SUPERFAMILY PROTEIN"/>
    <property type="match status" value="1"/>
</dbReference>
<dbReference type="InterPro" id="IPR013216">
    <property type="entry name" value="Methyltransf_11"/>
</dbReference>
<gene>
    <name evidence="5" type="ORF">DLAC_03817</name>
</gene>
<evidence type="ECO:0000256" key="2">
    <source>
        <dbReference type="ARBA" id="ARBA00022603"/>
    </source>
</evidence>
<accession>A0A152A0W3</accession>
<keyword evidence="3" id="KW-0808">Transferase</keyword>
<reference evidence="5 6" key="1">
    <citation type="submission" date="2015-12" db="EMBL/GenBank/DDBJ databases">
        <title>Dictyostelia acquired genes for synthesis and detection of signals that induce cell-type specialization by lateral gene transfer from prokaryotes.</title>
        <authorList>
            <person name="Gloeckner G."/>
            <person name="Schaap P."/>
        </authorList>
    </citation>
    <scope>NUCLEOTIDE SEQUENCE [LARGE SCALE GENOMIC DNA]</scope>
    <source>
        <strain evidence="5 6">TK</strain>
    </source>
</reference>
<protein>
    <recommendedName>
        <fullName evidence="4">Methyltransferase type 11 domain-containing protein</fullName>
    </recommendedName>
</protein>
<dbReference type="EMBL" id="LODT01000020">
    <property type="protein sequence ID" value="KYQ99865.1"/>
    <property type="molecule type" value="Genomic_DNA"/>
</dbReference>
<dbReference type="PANTHER" id="PTHR12176:SF79">
    <property type="entry name" value="METHYLTRANSFERASE TYPE 11 DOMAIN-CONTAINING PROTEIN"/>
    <property type="match status" value="1"/>
</dbReference>
<dbReference type="SUPFAM" id="SSF53335">
    <property type="entry name" value="S-adenosyl-L-methionine-dependent methyltransferases"/>
    <property type="match status" value="1"/>
</dbReference>
<dbReference type="GO" id="GO:0032259">
    <property type="term" value="P:methylation"/>
    <property type="evidence" value="ECO:0007669"/>
    <property type="project" value="UniProtKB-KW"/>
</dbReference>
<dbReference type="OrthoDB" id="411785at2759"/>
<evidence type="ECO:0000259" key="4">
    <source>
        <dbReference type="Pfam" id="PF08241"/>
    </source>
</evidence>
<dbReference type="InterPro" id="IPR029063">
    <property type="entry name" value="SAM-dependent_MTases_sf"/>
</dbReference>
<sequence>MSKTIDYGEKEYWDNRYVTETRDHFDWYYGYNNLKRFLNKFYKRSDKVLMVGCGNSKLGEDMNTDGYGDIVNIDFSEPLIEDMKLRTKDRQGLEYLTMDGRQMDFLDETFESIFDKGTVDAVMCSDDDNSNALKIVEEVYRVLKPGGVFIIMSYGSPEARLPLVNRKDKFNWSYEMRMGGKTSNVNANECHYIYIMRKVDPNQPTLTKPENAEVFLNYLNSSIGKVPLEVLSE</sequence>
<proteinExistence type="inferred from homology"/>
<dbReference type="OMA" id="NDIEHHY"/>
<dbReference type="GO" id="GO:0008757">
    <property type="term" value="F:S-adenosylmethionine-dependent methyltransferase activity"/>
    <property type="evidence" value="ECO:0007669"/>
    <property type="project" value="InterPro"/>
</dbReference>
<evidence type="ECO:0000313" key="5">
    <source>
        <dbReference type="EMBL" id="KYQ99865.1"/>
    </source>
</evidence>
<organism evidence="5 6">
    <name type="scientific">Tieghemostelium lacteum</name>
    <name type="common">Slime mold</name>
    <name type="synonym">Dictyostelium lacteum</name>
    <dbReference type="NCBI Taxonomy" id="361077"/>
    <lineage>
        <taxon>Eukaryota</taxon>
        <taxon>Amoebozoa</taxon>
        <taxon>Evosea</taxon>
        <taxon>Eumycetozoa</taxon>
        <taxon>Dictyostelia</taxon>
        <taxon>Dictyosteliales</taxon>
        <taxon>Raperosteliaceae</taxon>
        <taxon>Tieghemostelium</taxon>
    </lineage>
</organism>
<evidence type="ECO:0000256" key="1">
    <source>
        <dbReference type="ARBA" id="ARBA00008361"/>
    </source>
</evidence>
<dbReference type="Gene3D" id="3.40.50.150">
    <property type="entry name" value="Vaccinia Virus protein VP39"/>
    <property type="match status" value="1"/>
</dbReference>
<comment type="similarity">
    <text evidence="1">Belongs to the methyltransferase superfamily.</text>
</comment>
<feature type="domain" description="Methyltransferase type 11" evidence="4">
    <location>
        <begin position="49"/>
        <end position="151"/>
    </location>
</feature>
<dbReference type="InterPro" id="IPR051419">
    <property type="entry name" value="Lys/N-term_MeTrsfase_sf"/>
</dbReference>
<comment type="caution">
    <text evidence="5">The sequence shown here is derived from an EMBL/GenBank/DDBJ whole genome shotgun (WGS) entry which is preliminary data.</text>
</comment>